<accession>A0A0X8FEJ4</accession>
<evidence type="ECO:0000313" key="7">
    <source>
        <dbReference type="Proteomes" id="UP000594771"/>
    </source>
</evidence>
<dbReference type="PANTHER" id="PTHR32196">
    <property type="entry name" value="ABC TRANSPORTER PERMEASE PROTEIN YPHD-RELATED-RELATED"/>
    <property type="match status" value="1"/>
</dbReference>
<dbReference type="InterPro" id="IPR001851">
    <property type="entry name" value="ABC_transp_permease"/>
</dbReference>
<organism evidence="6 7">
    <name type="scientific">Aerococcus urinae</name>
    <dbReference type="NCBI Taxonomy" id="1376"/>
    <lineage>
        <taxon>Bacteria</taxon>
        <taxon>Bacillati</taxon>
        <taxon>Bacillota</taxon>
        <taxon>Bacilli</taxon>
        <taxon>Lactobacillales</taxon>
        <taxon>Aerococcaceae</taxon>
        <taxon>Aerococcus</taxon>
    </lineage>
</organism>
<keyword evidence="5" id="KW-0472">Membrane</keyword>
<dbReference type="PANTHER" id="PTHR32196:SF69">
    <property type="entry name" value="BRANCHED-CHAIN AMINO ACID TRANSPORT SYSTEM, PERMEASE PROTEIN"/>
    <property type="match status" value="1"/>
</dbReference>
<keyword evidence="2" id="KW-1003">Cell membrane</keyword>
<dbReference type="OrthoDB" id="9778389at2"/>
<sequence>MDLMISSVSQGMMWSILAIGVYITFRILGLADLSAEGSFPLGAAVCAKLLVSQVHPFLAVLAALLAGALAGFLTGFMTTKMKIPALLAGILTMTGLYSINLRVMGQANTPLLGEKTLLTFLENMGLSTTWSPFLLGLLTVVLIVLILVIFMGTEYGLSLIATGDNALMAEANGIRTDHVQLVGYMISNALIALSGALIAQYNGYGDLSMGTGTIVIGLAAIVIGEVLLKQVKLPVRLLSIVLGAIIYRVIIDLIMKYIPILPSDIKILSAIVLAIILWGPQVEWKTKKSPSLNH</sequence>
<keyword evidence="3" id="KW-0812">Transmembrane</keyword>
<evidence type="ECO:0000256" key="2">
    <source>
        <dbReference type="ARBA" id="ARBA00022475"/>
    </source>
</evidence>
<evidence type="ECO:0000256" key="1">
    <source>
        <dbReference type="ARBA" id="ARBA00004651"/>
    </source>
</evidence>
<evidence type="ECO:0000256" key="4">
    <source>
        <dbReference type="ARBA" id="ARBA00022989"/>
    </source>
</evidence>
<proteinExistence type="predicted"/>
<dbReference type="AlphaFoldDB" id="A0A0X8FEJ4"/>
<dbReference type="GO" id="GO:0005886">
    <property type="term" value="C:plasma membrane"/>
    <property type="evidence" value="ECO:0007669"/>
    <property type="project" value="UniProtKB-SubCell"/>
</dbReference>
<dbReference type="CDD" id="cd06574">
    <property type="entry name" value="TM_PBP1_branched-chain-AA_like"/>
    <property type="match status" value="1"/>
</dbReference>
<dbReference type="Pfam" id="PF02653">
    <property type="entry name" value="BPD_transp_2"/>
    <property type="match status" value="1"/>
</dbReference>
<evidence type="ECO:0000313" key="6">
    <source>
        <dbReference type="EMBL" id="QPS00916.1"/>
    </source>
</evidence>
<keyword evidence="4" id="KW-1133">Transmembrane helix</keyword>
<comment type="subcellular location">
    <subcellularLocation>
        <location evidence="1">Cell membrane</location>
        <topology evidence="1">Multi-pass membrane protein</topology>
    </subcellularLocation>
</comment>
<dbReference type="RefSeq" id="WP_060778217.1">
    <property type="nucleotide sequence ID" value="NZ_CAJHLF010000002.1"/>
</dbReference>
<evidence type="ECO:0000256" key="3">
    <source>
        <dbReference type="ARBA" id="ARBA00022692"/>
    </source>
</evidence>
<name>A0A0X8FEJ4_9LACT</name>
<evidence type="ECO:0000256" key="5">
    <source>
        <dbReference type="ARBA" id="ARBA00023136"/>
    </source>
</evidence>
<protein>
    <submittedName>
        <fullName evidence="6">ABC transporter permease</fullName>
    </submittedName>
</protein>
<dbReference type="EMBL" id="CP065662">
    <property type="protein sequence ID" value="QPS00916.1"/>
    <property type="molecule type" value="Genomic_DNA"/>
</dbReference>
<dbReference type="GeneID" id="35767744"/>
<dbReference type="Proteomes" id="UP000594771">
    <property type="component" value="Chromosome"/>
</dbReference>
<reference evidence="6 7" key="1">
    <citation type="submission" date="2020-12" db="EMBL/GenBank/DDBJ databases">
        <title>FDA dAtabase for Regulatory Grade micrObial Sequences (FDA-ARGOS): Supporting development and validation of Infectious Disease Dx tests.</title>
        <authorList>
            <person name="Sproer C."/>
            <person name="Gronow S."/>
            <person name="Severitt S."/>
            <person name="Schroder I."/>
            <person name="Tallon L."/>
            <person name="Sadzewicz L."/>
            <person name="Zhao X."/>
            <person name="Boylan J."/>
            <person name="Ott S."/>
            <person name="Bowen H."/>
            <person name="Vavikolanu K."/>
            <person name="Mehta A."/>
            <person name="Aluvathingal J."/>
            <person name="Nadendla S."/>
            <person name="Lowell S."/>
            <person name="Myers T."/>
            <person name="Yan Y."/>
            <person name="Sichtig H."/>
        </authorList>
    </citation>
    <scope>NUCLEOTIDE SEQUENCE [LARGE SCALE GENOMIC DNA]</scope>
    <source>
        <strain evidence="6 7">FDAARGOS_911</strain>
    </source>
</reference>
<gene>
    <name evidence="6" type="ORF">I6G68_05840</name>
</gene>
<dbReference type="KEGG" id="aun:AWM73_04215"/>
<dbReference type="GO" id="GO:0022857">
    <property type="term" value="F:transmembrane transporter activity"/>
    <property type="evidence" value="ECO:0007669"/>
    <property type="project" value="InterPro"/>
</dbReference>